<feature type="binding site" evidence="7">
    <location>
        <position position="115"/>
    </location>
    <ligand>
        <name>S-adenosyl-L-methionine</name>
        <dbReference type="ChEBI" id="CHEBI:59789"/>
    </ligand>
</feature>
<dbReference type="OrthoDB" id="9802090at2"/>
<comment type="caution">
    <text evidence="7">Lacks conserved residue(s) required for the propagation of feature annotation.</text>
</comment>
<evidence type="ECO:0000256" key="4">
    <source>
        <dbReference type="ARBA" id="ARBA00022679"/>
    </source>
</evidence>
<dbReference type="SUPFAM" id="SSF53335">
    <property type="entry name" value="S-adenosyl-L-methionine-dependent methyltransferases"/>
    <property type="match status" value="1"/>
</dbReference>
<dbReference type="EC" id="2.1.1.33" evidence="7"/>
<dbReference type="Pfam" id="PF02390">
    <property type="entry name" value="Methyltransf_4"/>
    <property type="match status" value="1"/>
</dbReference>
<evidence type="ECO:0000256" key="6">
    <source>
        <dbReference type="ARBA" id="ARBA00022694"/>
    </source>
</evidence>
<sequence length="238" mass="27435">MEKADLENRRILYGRRQGRRLRTGQQALLADELGRIGMERPADGQRIDPATLFPAGCRSCWLEVGFGGGEHLAWQAAHHRDVGILGAEPFINGVVSLLAHVRREGLDNVRVLPDDARALIDALPDAAIARAFVLHPDPWPKARHHKRRFVARWNLDRLARVMADGAELRLATDDVDYLEWMLEHALDHPHFEWQAKGPEAWRERAEDWPVTRYEEKAVKEGRRSWRILLRRRQRPVEG</sequence>
<feature type="binding site" evidence="7">
    <location>
        <position position="88"/>
    </location>
    <ligand>
        <name>S-adenosyl-L-methionine</name>
        <dbReference type="ChEBI" id="CHEBI:59789"/>
    </ligand>
</feature>
<feature type="binding site" evidence="7">
    <location>
        <position position="173"/>
    </location>
    <ligand>
        <name>substrate</name>
    </ligand>
</feature>
<feature type="binding site" evidence="7">
    <location>
        <position position="141"/>
    </location>
    <ligand>
        <name>substrate</name>
    </ligand>
</feature>
<dbReference type="PROSITE" id="PS51625">
    <property type="entry name" value="SAM_MT_TRMB"/>
    <property type="match status" value="1"/>
</dbReference>
<evidence type="ECO:0000256" key="2">
    <source>
        <dbReference type="ARBA" id="ARBA00003015"/>
    </source>
</evidence>
<dbReference type="HAMAP" id="MF_01057">
    <property type="entry name" value="tRNA_methyltr_TrmB"/>
    <property type="match status" value="1"/>
</dbReference>
<dbReference type="AlphaFoldDB" id="A0A3N1KZY7"/>
<keyword evidence="6 7" id="KW-0819">tRNA processing</keyword>
<comment type="caution">
    <text evidence="8">The sequence shown here is derived from an EMBL/GenBank/DDBJ whole genome shotgun (WGS) entry which is preliminary data.</text>
</comment>
<dbReference type="PANTHER" id="PTHR23417">
    <property type="entry name" value="3-DEOXY-D-MANNO-OCTULOSONIC-ACID TRANSFERASE/TRNA GUANINE-N 7 - -METHYLTRANSFERASE"/>
    <property type="match status" value="1"/>
</dbReference>
<protein>
    <recommendedName>
        <fullName evidence="7">tRNA (guanine-N(7)-)-methyltransferase</fullName>
        <ecNumber evidence="7">2.1.1.33</ecNumber>
    </recommendedName>
    <alternativeName>
        <fullName evidence="7">tRNA (guanine(46)-N(7))-methyltransferase</fullName>
    </alternativeName>
    <alternativeName>
        <fullName evidence="7">tRNA(m7G46)-methyltransferase</fullName>
    </alternativeName>
</protein>
<keyword evidence="5 7" id="KW-0949">S-adenosyl-L-methionine</keyword>
<dbReference type="InterPro" id="IPR055361">
    <property type="entry name" value="tRNA_methyltr_TrmB_bact"/>
</dbReference>
<dbReference type="RefSeq" id="WP_142235858.1">
    <property type="nucleotide sequence ID" value="NZ_AP019700.1"/>
</dbReference>
<dbReference type="GO" id="GO:0043527">
    <property type="term" value="C:tRNA methyltransferase complex"/>
    <property type="evidence" value="ECO:0007669"/>
    <property type="project" value="TreeGrafter"/>
</dbReference>
<dbReference type="UniPathway" id="UPA00989"/>
<comment type="similarity">
    <text evidence="7">Belongs to the class I-like SAM-binding methyltransferase superfamily. TrmB family.</text>
</comment>
<feature type="binding site" evidence="7">
    <location>
        <begin position="211"/>
        <end position="214"/>
    </location>
    <ligand>
        <name>substrate</name>
    </ligand>
</feature>
<evidence type="ECO:0000256" key="1">
    <source>
        <dbReference type="ARBA" id="ARBA00000142"/>
    </source>
</evidence>
<dbReference type="Gene3D" id="3.40.50.150">
    <property type="entry name" value="Vaccinia Virus protein VP39"/>
    <property type="match status" value="1"/>
</dbReference>
<evidence type="ECO:0000256" key="5">
    <source>
        <dbReference type="ARBA" id="ARBA00022691"/>
    </source>
</evidence>
<dbReference type="InterPro" id="IPR003358">
    <property type="entry name" value="tRNA_(Gua-N-7)_MeTrfase_Trmb"/>
</dbReference>
<dbReference type="EMBL" id="RJKX01000015">
    <property type="protein sequence ID" value="ROP84349.1"/>
    <property type="molecule type" value="Genomic_DNA"/>
</dbReference>
<feature type="binding site" evidence="7">
    <location>
        <position position="137"/>
    </location>
    <ligand>
        <name>S-adenosyl-L-methionine</name>
        <dbReference type="ChEBI" id="CHEBI:59789"/>
    </ligand>
</feature>
<proteinExistence type="inferred from homology"/>
<dbReference type="Proteomes" id="UP000278222">
    <property type="component" value="Unassembled WGS sequence"/>
</dbReference>
<keyword evidence="9" id="KW-1185">Reference proteome</keyword>
<gene>
    <name evidence="7" type="primary">trmB</name>
    <name evidence="8" type="ORF">EDC65_3700</name>
</gene>
<dbReference type="PANTHER" id="PTHR23417:SF14">
    <property type="entry name" value="PENTACOTRIPEPTIDE-REPEAT REGION OF PRORP DOMAIN-CONTAINING PROTEIN"/>
    <property type="match status" value="1"/>
</dbReference>
<evidence type="ECO:0000313" key="9">
    <source>
        <dbReference type="Proteomes" id="UP000278222"/>
    </source>
</evidence>
<keyword evidence="3 7" id="KW-0489">Methyltransferase</keyword>
<evidence type="ECO:0000313" key="8">
    <source>
        <dbReference type="EMBL" id="ROP84349.1"/>
    </source>
</evidence>
<name>A0A3N1KZY7_9PROT</name>
<dbReference type="NCBIfam" id="TIGR00091">
    <property type="entry name" value="tRNA (guanosine(46)-N7)-methyltransferase TrmB"/>
    <property type="match status" value="1"/>
</dbReference>
<accession>A0A3N1KZY7</accession>
<feature type="binding site" evidence="7">
    <location>
        <position position="63"/>
    </location>
    <ligand>
        <name>S-adenosyl-L-methionine</name>
        <dbReference type="ChEBI" id="CHEBI:59789"/>
    </ligand>
</feature>
<evidence type="ECO:0000256" key="7">
    <source>
        <dbReference type="HAMAP-Rule" id="MF_01057"/>
    </source>
</evidence>
<dbReference type="GO" id="GO:0008176">
    <property type="term" value="F:tRNA (guanine(46)-N7)-methyltransferase activity"/>
    <property type="evidence" value="ECO:0007669"/>
    <property type="project" value="UniProtKB-UniRule"/>
</dbReference>
<reference evidence="8 9" key="1">
    <citation type="submission" date="2018-11" db="EMBL/GenBank/DDBJ databases">
        <title>Genomic Encyclopedia of Type Strains, Phase IV (KMG-IV): sequencing the most valuable type-strain genomes for metagenomic binning, comparative biology and taxonomic classification.</title>
        <authorList>
            <person name="Goeker M."/>
        </authorList>
    </citation>
    <scope>NUCLEOTIDE SEQUENCE [LARGE SCALE GENOMIC DNA]</scope>
    <source>
        <strain evidence="8 9">DSM 5900</strain>
    </source>
</reference>
<evidence type="ECO:0000256" key="3">
    <source>
        <dbReference type="ARBA" id="ARBA00022603"/>
    </source>
</evidence>
<keyword evidence="4 7" id="KW-0808">Transferase</keyword>
<organism evidence="8 9">
    <name type="scientific">Stella humosa</name>
    <dbReference type="NCBI Taxonomy" id="94"/>
    <lineage>
        <taxon>Bacteria</taxon>
        <taxon>Pseudomonadati</taxon>
        <taxon>Pseudomonadota</taxon>
        <taxon>Alphaproteobacteria</taxon>
        <taxon>Rhodospirillales</taxon>
        <taxon>Stellaceae</taxon>
        <taxon>Stella</taxon>
    </lineage>
</organism>
<comment type="catalytic activity">
    <reaction evidence="1 7">
        <text>guanosine(46) in tRNA + S-adenosyl-L-methionine = N(7)-methylguanosine(46) in tRNA + S-adenosyl-L-homocysteine</text>
        <dbReference type="Rhea" id="RHEA:42708"/>
        <dbReference type="Rhea" id="RHEA-COMP:10188"/>
        <dbReference type="Rhea" id="RHEA-COMP:10189"/>
        <dbReference type="ChEBI" id="CHEBI:57856"/>
        <dbReference type="ChEBI" id="CHEBI:59789"/>
        <dbReference type="ChEBI" id="CHEBI:74269"/>
        <dbReference type="ChEBI" id="CHEBI:74480"/>
        <dbReference type="EC" id="2.1.1.33"/>
    </reaction>
</comment>
<comment type="pathway">
    <text evidence="7">tRNA modification; N(7)-methylguanine-tRNA biosynthesis.</text>
</comment>
<dbReference type="InterPro" id="IPR029063">
    <property type="entry name" value="SAM-dependent_MTases_sf"/>
</dbReference>
<comment type="function">
    <text evidence="2 7">Catalyzes the formation of N(7)-methylguanine at position 46 (m7G46) in tRNA.</text>
</comment>